<dbReference type="EMBL" id="JACHGF010000001">
    <property type="protein sequence ID" value="MBB5282602.1"/>
    <property type="molecule type" value="Genomic_DNA"/>
</dbReference>
<evidence type="ECO:0008006" key="4">
    <source>
        <dbReference type="Google" id="ProtNLM"/>
    </source>
</evidence>
<evidence type="ECO:0000256" key="1">
    <source>
        <dbReference type="SAM" id="SignalP"/>
    </source>
</evidence>
<reference evidence="2 3" key="1">
    <citation type="submission" date="2020-08" db="EMBL/GenBank/DDBJ databases">
        <title>Genomic Encyclopedia of Type Strains, Phase IV (KMG-IV): sequencing the most valuable type-strain genomes for metagenomic binning, comparative biology and taxonomic classification.</title>
        <authorList>
            <person name="Goeker M."/>
        </authorList>
    </citation>
    <scope>NUCLEOTIDE SEQUENCE [LARGE SCALE GENOMIC DNA]</scope>
    <source>
        <strain evidence="2 3">DSM 105074</strain>
    </source>
</reference>
<name>A0A840TM18_9BACT</name>
<dbReference type="RefSeq" id="WP_184171007.1">
    <property type="nucleotide sequence ID" value="NZ_JACHGF010000001.1"/>
</dbReference>
<feature type="signal peptide" evidence="1">
    <location>
        <begin position="1"/>
        <end position="18"/>
    </location>
</feature>
<keyword evidence="3" id="KW-1185">Reference proteome</keyword>
<organism evidence="2 3">
    <name type="scientific">Rhabdobacter roseus</name>
    <dbReference type="NCBI Taxonomy" id="1655419"/>
    <lineage>
        <taxon>Bacteria</taxon>
        <taxon>Pseudomonadati</taxon>
        <taxon>Bacteroidota</taxon>
        <taxon>Cytophagia</taxon>
        <taxon>Cytophagales</taxon>
        <taxon>Cytophagaceae</taxon>
        <taxon>Rhabdobacter</taxon>
    </lineage>
</organism>
<dbReference type="Proteomes" id="UP000557307">
    <property type="component" value="Unassembled WGS sequence"/>
</dbReference>
<proteinExistence type="predicted"/>
<dbReference type="PANTHER" id="PTHR31451">
    <property type="match status" value="1"/>
</dbReference>
<evidence type="ECO:0000313" key="3">
    <source>
        <dbReference type="Proteomes" id="UP000557307"/>
    </source>
</evidence>
<dbReference type="GO" id="GO:0016985">
    <property type="term" value="F:mannan endo-1,4-beta-mannosidase activity"/>
    <property type="evidence" value="ECO:0007669"/>
    <property type="project" value="TreeGrafter"/>
</dbReference>
<feature type="chain" id="PRO_5032735494" description="Cellulase family glycosylhydrolase" evidence="1">
    <location>
        <begin position="19"/>
        <end position="483"/>
    </location>
</feature>
<dbReference type="PANTHER" id="PTHR31451:SF39">
    <property type="entry name" value="MANNAN ENDO-1,4-BETA-MANNOSIDASE 1"/>
    <property type="match status" value="1"/>
</dbReference>
<gene>
    <name evidence="2" type="ORF">HNQ92_000723</name>
</gene>
<dbReference type="AlphaFoldDB" id="A0A840TM18"/>
<evidence type="ECO:0000313" key="2">
    <source>
        <dbReference type="EMBL" id="MBB5282602.1"/>
    </source>
</evidence>
<dbReference type="GO" id="GO:0005576">
    <property type="term" value="C:extracellular region"/>
    <property type="evidence" value="ECO:0007669"/>
    <property type="project" value="UniProtKB-SubCell"/>
</dbReference>
<keyword evidence="1" id="KW-0732">Signal</keyword>
<protein>
    <recommendedName>
        <fullName evidence="4">Cellulase family glycosylhydrolase</fullName>
    </recommendedName>
</protein>
<sequence length="483" mass="55181">MHLLHLLIALLSFYPWLAGDKNQQGQNAGFVKVSSQDSRYLAFENDSVFIPVGPNICFPRSELNTQGIRDYYERYFQKLSQNGGNYTRIWLSAPHFEVEPDRPGVYDTGLAERTDALVALAAKYGIRIKFCLEHFRKLTNAPARFAGSVAFDRPPYASQVPTMESFFESKKGKDLYLNRVEFLAHRYAENPVVMGWELWNEINAVPLQDPQRLLNWTKEMLPRVKAKFPRQLLMQSMGSMDNPSSLELYRTYVQLPDNDIAQVHRYLDEGAALPICQAPMDELASDAVRTLRSFSPDKPVILSEVGAVEPHHAGPSRLYAKDTAGILLHDLLFAPFFSGAAAPGQSWHWEYYIEKNNLWWHFGRFRQAITAYDPVAQKAQATEARRVNSLKIYALEGKTTSLYWIRDATCNWKTELLEGQMPQPVPSQVLNLHPKKAKRISFYDPWKNTWTVARKSSGSRVEIPAFTRSLVVRIDHSHSLKAN</sequence>
<dbReference type="InterPro" id="IPR045053">
    <property type="entry name" value="MAN-like"/>
</dbReference>
<accession>A0A840TM18</accession>
<dbReference type="InterPro" id="IPR017853">
    <property type="entry name" value="GH"/>
</dbReference>
<dbReference type="Gene3D" id="3.20.20.80">
    <property type="entry name" value="Glycosidases"/>
    <property type="match status" value="1"/>
</dbReference>
<dbReference type="SUPFAM" id="SSF51445">
    <property type="entry name" value="(Trans)glycosidases"/>
    <property type="match status" value="1"/>
</dbReference>
<comment type="caution">
    <text evidence="2">The sequence shown here is derived from an EMBL/GenBank/DDBJ whole genome shotgun (WGS) entry which is preliminary data.</text>
</comment>